<proteinExistence type="predicted"/>
<accession>A0A7K6V373</accession>
<keyword evidence="2" id="KW-0963">Cytoplasm</keyword>
<dbReference type="PANTHER" id="PTHR45984">
    <property type="entry name" value="RNA (RNA) POLYMERASE II ASSOCIATED PROTEIN HOMOLOG"/>
    <property type="match status" value="1"/>
</dbReference>
<dbReference type="OrthoDB" id="2942533at2759"/>
<dbReference type="InterPro" id="IPR051982">
    <property type="entry name" value="CiliaryAsmbly_MitoImport"/>
</dbReference>
<dbReference type="Pfam" id="PF13877">
    <property type="entry name" value="RPAP3_C"/>
    <property type="match status" value="1"/>
</dbReference>
<evidence type="ECO:0000313" key="6">
    <source>
        <dbReference type="EMBL" id="NWX29541.1"/>
    </source>
</evidence>
<keyword evidence="7" id="KW-1185">Reference proteome</keyword>
<name>A0A7K6V373_9PASS</name>
<evidence type="ECO:0000256" key="3">
    <source>
        <dbReference type="ARBA" id="ARBA00022737"/>
    </source>
</evidence>
<keyword evidence="3" id="KW-0677">Repeat</keyword>
<protein>
    <submittedName>
        <fullName evidence="6">SPAG1 protein</fullName>
    </submittedName>
</protein>
<dbReference type="GO" id="GO:0005829">
    <property type="term" value="C:cytosol"/>
    <property type="evidence" value="ECO:0007669"/>
    <property type="project" value="TreeGrafter"/>
</dbReference>
<evidence type="ECO:0000256" key="1">
    <source>
        <dbReference type="ARBA" id="ARBA00004496"/>
    </source>
</evidence>
<feature type="non-terminal residue" evidence="6">
    <location>
        <position position="131"/>
    </location>
</feature>
<evidence type="ECO:0000259" key="5">
    <source>
        <dbReference type="Pfam" id="PF13877"/>
    </source>
</evidence>
<comment type="subcellular location">
    <subcellularLocation>
        <location evidence="1">Cytoplasm</location>
    </subcellularLocation>
</comment>
<dbReference type="PANTHER" id="PTHR45984:SF3">
    <property type="entry name" value="SPERM-ASSOCIATED ANTIGEN 1"/>
    <property type="match status" value="1"/>
</dbReference>
<dbReference type="EMBL" id="VZRX01007802">
    <property type="protein sequence ID" value="NWX29541.1"/>
    <property type="molecule type" value="Genomic_DNA"/>
</dbReference>
<feature type="non-terminal residue" evidence="6">
    <location>
        <position position="1"/>
    </location>
</feature>
<feature type="domain" description="RNA-polymerase II-associated protein 3-like C-terminal" evidence="5">
    <location>
        <begin position="8"/>
        <end position="99"/>
    </location>
</feature>
<evidence type="ECO:0000256" key="2">
    <source>
        <dbReference type="ARBA" id="ARBA00022490"/>
    </source>
</evidence>
<dbReference type="Proteomes" id="UP000579558">
    <property type="component" value="Unassembled WGS sequence"/>
</dbReference>
<organism evidence="6 7">
    <name type="scientific">Notiomystis cincta</name>
    <dbReference type="NCBI Taxonomy" id="366454"/>
    <lineage>
        <taxon>Eukaryota</taxon>
        <taxon>Metazoa</taxon>
        <taxon>Chordata</taxon>
        <taxon>Craniata</taxon>
        <taxon>Vertebrata</taxon>
        <taxon>Euteleostomi</taxon>
        <taxon>Archelosauria</taxon>
        <taxon>Archosauria</taxon>
        <taxon>Dinosauria</taxon>
        <taxon>Saurischia</taxon>
        <taxon>Theropoda</taxon>
        <taxon>Coelurosauria</taxon>
        <taxon>Aves</taxon>
        <taxon>Neognathae</taxon>
        <taxon>Neoaves</taxon>
        <taxon>Telluraves</taxon>
        <taxon>Australaves</taxon>
        <taxon>Passeriformes</taxon>
        <taxon>Notiomystidae</taxon>
        <taxon>Notiomystis</taxon>
    </lineage>
</organism>
<evidence type="ECO:0000313" key="7">
    <source>
        <dbReference type="Proteomes" id="UP000579558"/>
    </source>
</evidence>
<keyword evidence="4" id="KW-0802">TPR repeat</keyword>
<comment type="caution">
    <text evidence="6">The sequence shown here is derived from an EMBL/GenBank/DDBJ whole genome shotgun (WGS) entry which is preliminary data.</text>
</comment>
<evidence type="ECO:0000256" key="4">
    <source>
        <dbReference type="ARBA" id="ARBA00022803"/>
    </source>
</evidence>
<dbReference type="AlphaFoldDB" id="A0A7K6V373"/>
<gene>
    <name evidence="6" type="primary">Spag1_0</name>
    <name evidence="6" type="ORF">NOTCIN_R00860</name>
</gene>
<reference evidence="6 7" key="1">
    <citation type="submission" date="2019-09" db="EMBL/GenBank/DDBJ databases">
        <title>Bird 10,000 Genomes (B10K) Project - Family phase.</title>
        <authorList>
            <person name="Zhang G."/>
        </authorList>
    </citation>
    <scope>NUCLEOTIDE SEQUENCE [LARGE SCALE GENOMIC DNA]</scope>
    <source>
        <strain evidence="6">B10K-DU-029-75</strain>
    </source>
</reference>
<dbReference type="InterPro" id="IPR025986">
    <property type="entry name" value="RPAP3-like_C"/>
</dbReference>
<sequence length="131" mass="14795">EKLRVSEPSNAYDFGQIMNAVNASKDRAACADLLTLTDPKTLPVLLSNKLEGEILLIFIQSLEHYIAGKDPGLAYQHLFYLSKAERFKVVLALLSKKEKEEVQQLFDSLSKSQSDQFSLEDLDSLKKVYEL</sequence>